<dbReference type="Gene3D" id="3.40.50.300">
    <property type="entry name" value="P-loop containing nucleotide triphosphate hydrolases"/>
    <property type="match status" value="2"/>
</dbReference>
<dbReference type="Pfam" id="PF13426">
    <property type="entry name" value="PAS_9"/>
    <property type="match status" value="1"/>
</dbReference>
<dbReference type="PROSITE" id="PS50011">
    <property type="entry name" value="PROTEIN_KINASE_DOM"/>
    <property type="match status" value="1"/>
</dbReference>
<dbReference type="SUPFAM" id="SSF55785">
    <property type="entry name" value="PYP-like sensor domain (PAS domain)"/>
    <property type="match status" value="1"/>
</dbReference>
<feature type="domain" description="PAC" evidence="4">
    <location>
        <begin position="1592"/>
        <end position="1644"/>
    </location>
</feature>
<dbReference type="CDD" id="cd00130">
    <property type="entry name" value="PAS"/>
    <property type="match status" value="1"/>
</dbReference>
<organism evidence="5">
    <name type="scientific">Desertifilum tharense IPPAS B-1220</name>
    <dbReference type="NCBI Taxonomy" id="1781255"/>
    <lineage>
        <taxon>Bacteria</taxon>
        <taxon>Bacillati</taxon>
        <taxon>Cyanobacteriota</taxon>
        <taxon>Cyanophyceae</taxon>
        <taxon>Desertifilales</taxon>
        <taxon>Desertifilaceae</taxon>
        <taxon>Desertifilum</taxon>
    </lineage>
</organism>
<dbReference type="InterPro" id="IPR000014">
    <property type="entry name" value="PAS"/>
</dbReference>
<dbReference type="Gene3D" id="3.30.450.40">
    <property type="match status" value="1"/>
</dbReference>
<dbReference type="InterPro" id="IPR029016">
    <property type="entry name" value="GAF-like_dom_sf"/>
</dbReference>
<dbReference type="InterPro" id="IPR011990">
    <property type="entry name" value="TPR-like_helical_dom_sf"/>
</dbReference>
<dbReference type="GO" id="GO:0005524">
    <property type="term" value="F:ATP binding"/>
    <property type="evidence" value="ECO:0007669"/>
    <property type="project" value="InterPro"/>
</dbReference>
<dbReference type="OrthoDB" id="9801841at2"/>
<dbReference type="InterPro" id="IPR035965">
    <property type="entry name" value="PAS-like_dom_sf"/>
</dbReference>
<dbReference type="PANTHER" id="PTHR43642">
    <property type="entry name" value="HYBRID SIGNAL TRANSDUCTION HISTIDINE KINASE G"/>
    <property type="match status" value="1"/>
</dbReference>
<feature type="domain" description="Protein kinase" evidence="2">
    <location>
        <begin position="7"/>
        <end position="275"/>
    </location>
</feature>
<dbReference type="Pfam" id="PF14516">
    <property type="entry name" value="AAA_35"/>
    <property type="match status" value="1"/>
</dbReference>
<dbReference type="Pfam" id="PF13191">
    <property type="entry name" value="AAA_16"/>
    <property type="match status" value="1"/>
</dbReference>
<dbReference type="PANTHER" id="PTHR43642:SF1">
    <property type="entry name" value="HYBRID SIGNAL TRANSDUCTION HISTIDINE KINASE G"/>
    <property type="match status" value="1"/>
</dbReference>
<dbReference type="NCBIfam" id="TIGR00229">
    <property type="entry name" value="sensory_box"/>
    <property type="match status" value="1"/>
</dbReference>
<dbReference type="SUPFAM" id="SSF48452">
    <property type="entry name" value="TPR-like"/>
    <property type="match status" value="1"/>
</dbReference>
<dbReference type="SUPFAM" id="SSF56112">
    <property type="entry name" value="Protein kinase-like (PK-like)"/>
    <property type="match status" value="1"/>
</dbReference>
<dbReference type="InterPro" id="IPR011009">
    <property type="entry name" value="Kinase-like_dom_sf"/>
</dbReference>
<dbReference type="InterPro" id="IPR000700">
    <property type="entry name" value="PAS-assoc_C"/>
</dbReference>
<dbReference type="InterPro" id="IPR000719">
    <property type="entry name" value="Prot_kinase_dom"/>
</dbReference>
<feature type="coiled-coil region" evidence="1">
    <location>
        <begin position="1482"/>
        <end position="1523"/>
    </location>
</feature>
<dbReference type="SMART" id="SM00091">
    <property type="entry name" value="PAS"/>
    <property type="match status" value="1"/>
</dbReference>
<evidence type="ECO:0000259" key="4">
    <source>
        <dbReference type="PROSITE" id="PS50113"/>
    </source>
</evidence>
<feature type="domain" description="PAS" evidence="3">
    <location>
        <begin position="1513"/>
        <end position="1549"/>
    </location>
</feature>
<dbReference type="Gene3D" id="3.30.450.20">
    <property type="entry name" value="PAS domain"/>
    <property type="match status" value="1"/>
</dbReference>
<dbReference type="GO" id="GO:0004672">
    <property type="term" value="F:protein kinase activity"/>
    <property type="evidence" value="ECO:0007669"/>
    <property type="project" value="InterPro"/>
</dbReference>
<gene>
    <name evidence="5" type="ORF">BH720_08640</name>
</gene>
<dbReference type="Pfam" id="PF00069">
    <property type="entry name" value="Pkinase"/>
    <property type="match status" value="1"/>
</dbReference>
<evidence type="ECO:0000313" key="5">
    <source>
        <dbReference type="EMBL" id="OEJ75571.1"/>
    </source>
</evidence>
<dbReference type="Gene3D" id="3.30.200.20">
    <property type="entry name" value="Phosphorylase Kinase, domain 1"/>
    <property type="match status" value="1"/>
</dbReference>
<accession>A0A1E5QLU1</accession>
<dbReference type="EMBL" id="MJGC01000048">
    <property type="protein sequence ID" value="OEJ75571.1"/>
    <property type="molecule type" value="Genomic_DNA"/>
</dbReference>
<dbReference type="Gene3D" id="1.10.510.10">
    <property type="entry name" value="Transferase(Phosphotransferase) domain 1"/>
    <property type="match status" value="1"/>
</dbReference>
<dbReference type="InterPro" id="IPR041664">
    <property type="entry name" value="AAA_16"/>
</dbReference>
<dbReference type="RefSeq" id="WP_069966784.1">
    <property type="nucleotide sequence ID" value="NZ_CM124774.1"/>
</dbReference>
<evidence type="ECO:0000259" key="3">
    <source>
        <dbReference type="PROSITE" id="PS50112"/>
    </source>
</evidence>
<dbReference type="PROSITE" id="PS50112">
    <property type="entry name" value="PAS"/>
    <property type="match status" value="1"/>
</dbReference>
<name>A0A1E5QLU1_9CYAN</name>
<dbReference type="PROSITE" id="PS50113">
    <property type="entry name" value="PAC"/>
    <property type="match status" value="1"/>
</dbReference>
<dbReference type="CDD" id="cd14014">
    <property type="entry name" value="STKc_PknB_like"/>
    <property type="match status" value="1"/>
</dbReference>
<dbReference type="SMART" id="SM00065">
    <property type="entry name" value="GAF"/>
    <property type="match status" value="1"/>
</dbReference>
<protein>
    <submittedName>
        <fullName evidence="5">Guanylate cyclase</fullName>
    </submittedName>
</protein>
<dbReference type="InterPro" id="IPR053159">
    <property type="entry name" value="Hybrid_Histidine_Kinase"/>
</dbReference>
<dbReference type="STRING" id="1781255.BH720_08640"/>
<comment type="caution">
    <text evidence="5">The sequence shown here is derived from an EMBL/GenBank/DDBJ whole genome shotgun (WGS) entry which is preliminary data.</text>
</comment>
<dbReference type="SUPFAM" id="SSF52540">
    <property type="entry name" value="P-loop containing nucleoside triphosphate hydrolases"/>
    <property type="match status" value="2"/>
</dbReference>
<proteinExistence type="predicted"/>
<evidence type="ECO:0000259" key="2">
    <source>
        <dbReference type="PROSITE" id="PS50011"/>
    </source>
</evidence>
<reference evidence="5" key="1">
    <citation type="submission" date="2016-09" db="EMBL/GenBank/DDBJ databases">
        <title>Draft genome of thermotolerant cyanobacterium Desertifilum sp. strain IPPAS B-1220.</title>
        <authorList>
            <person name="Sinetova M.A."/>
            <person name="Bolakhan K."/>
            <person name="Zayadan B.K."/>
            <person name="Mironov K.S."/>
            <person name="Ustinova V."/>
            <person name="Kupriyanova E.V."/>
            <person name="Sidorov R.A."/>
            <person name="Skrypnik A.N."/>
            <person name="Gogoleva N.E."/>
            <person name="Gogolev Y.V."/>
            <person name="Los D.A."/>
        </authorList>
    </citation>
    <scope>NUCLEOTIDE SEQUENCE [LARGE SCALE GENOMIC DNA]</scope>
    <source>
        <strain evidence="5">IPPAS B-1220</strain>
    </source>
</reference>
<dbReference type="SUPFAM" id="SSF55781">
    <property type="entry name" value="GAF domain-like"/>
    <property type="match status" value="1"/>
</dbReference>
<dbReference type="SMART" id="SM00086">
    <property type="entry name" value="PAC"/>
    <property type="match status" value="1"/>
</dbReference>
<dbReference type="InterPro" id="IPR003018">
    <property type="entry name" value="GAF"/>
</dbReference>
<keyword evidence="1" id="KW-0175">Coiled coil</keyword>
<dbReference type="Pfam" id="PF01590">
    <property type="entry name" value="GAF"/>
    <property type="match status" value="1"/>
</dbReference>
<sequence length="2083" mass="235555">MVAIRGYDIIEQISEENRMVVYRGCDRNTQQPVIVKLLRAEYPTLEEITRLRQEYAVAKDLKCPGVATPYRLEKYQNSFALILEDFEGESLRETLKRQQLAIGECLQIAIALADTLAELHKARIIHKDIQPSNIIIDLQTPSVKLTGFGFASRLSQENHSVNNLQLIEGTLAYMSPEQTGRMNRAIDYRSDFYSLGVTLYEILAGKLPFSTPDPIELVHCHIAKSPIPLHQIEDCQIPEGLSAIILKLLAKNAEDRYQTAYGLKFDLETCLHQWQTTGQIIPFPLGQRDRGNQLLIPQKLYGRESEIALLMEAFYRVAGKSETATGQSELMLVSGYSGIGKTSIVNEVHKPMVEARGYFIAGKFDQFKRNIPYAALIQAFQELLRQLLTETEAQVSLWKAKLLEALGANAQIIIDVIPELELIIGSQPEAPKLGAAETQNRFNRVFREFLGVFCQKEHPLVIFLDDLQWADSASLNLIHLLMTDENSRYLLMIGAYRDNEVNAAHPLVKTLEKIQAAGTLMHTITVQPLPMNCVRQLVSETLTQPPDSQQVTALVELLFNKTQGNPFFLTQILKTLYVEKLLVYQVETDTWQWDIQQIQAVGITDYNVVELIARNILQLPIETQNVLKLAACIGNQFNLDILAIVNKASEFITASQLWEALQSGLILPLSTSYKIPLAFGETGFIANRGERVKVGYRFLHDRVQQAIYSLIPDGDKKATHLKIGQLLLENISPEERKENIFALVNQLNFGIDLLTSHAKRRELAELNLLAGQKAKSATAYSAAVKYLQSGLQLLPKTVWKNHYPLARDLHTEAVEATYLNTDFEEAERLSNIVLKYAKTPLEKVKIYEIKIQFNIAQNQMQTAIDVGLYALELLNISLSESPPQVEDISQLYNLPLMESSEKLEAMRVLMILYAPAYIANPAFLPKLVFTTVNLCITEGNSPLAPFAYVYYGSLLCGIFFNFELGYKFGELGAWLLEELNAREIQCKVEVLLNASVRHWKTSASQTAKMLHQSISTGLDTGDLEYACTGAATWCANITLVGEPLDNVHQKQQDLLGLIYSLKQDFYVNYFNLWSQVVLNLRNEVEQPKEIKGELFDETKTLPFLQETNNFTSLFSFHLAKCILYYLFRDYASAIAHAKEAVKYQQSAASLMVFGQLPFYYALTLAANYPQLDPASQANSLTELEGHLNQLQTWANSAPMNYQHKYELVAAEKARILGQFAEAMELYEQAIRNAKAHNYLHEEALAYELAADFYLARGMEDIAQTYVLKSHNAYIRWGAVAKVRNLELSHKRFLAQSSLRTPTTSRSNSSLTPTSASGNSLDAISVIKASQALAGEIILNKLLESLIKIAIENAGAQTGFLILEKDGKLLIEAQGAVDEERAIIRQSTPVESHSQLPSSLIHYVARTKEDVILADASREGMFTSDRYVVEIKPKSVLCTPITHHGKLIGLLYLENNLTTGAFTPKRLEVLKLLSAQAAISIENARLYEEMAALNANLKQEIIERKRAEEAVREDERRLKQFLEGVPLGVFVIDANGNPYYANQTAQQLLGQSVVPGTPIVQLTEIYQAYLAGTEQLYPTEQQPIVLALQGIRTTIDNLEIRRGDCQILLEVSGTPVFDDKGKIVYAIATFQDITLRKQAESERVLFTQELAVKNQALEQAKNQLAQYNRTLEQRVEERTHELSQTLEVLKATQAELRFENDLLRNAEQTSGFDYHVGGSLPMDAPTYVVRSADRYLYKALKQGEFCYVLNPRQMGKSSLMVRMMQHLQHEGYSCIAIDMTRIGSETVAPEQWYKGLMVELWKSLGLVGKVILKPWWNERTELSPVQLFSQFIEEILLVHVGDEDNPKSRQIIIFLDEIDSVLGLNFPVNDFFALIRSCYNQRSLNPEYQRLTFALFGVATPSNLIIDPRRTPFNIGQAIRLEGFKEHEAQPLLHGLTEKVSNPQTVLKEVLAWTNGQPFLAQKLCRFIANQSDSIPTNHEAMWIEELVRKYAIENWETQDEPEHFRTIRDRLLFGHPQPSRVLERYQQILERDRIPVDDSSEVEELLLSGLVMEQEGYLKVQNRIYAHIFDRTWVDRTLSTLVA</sequence>
<dbReference type="InterPro" id="IPR001610">
    <property type="entry name" value="PAC"/>
</dbReference>
<evidence type="ECO:0000256" key="1">
    <source>
        <dbReference type="SAM" id="Coils"/>
    </source>
</evidence>
<dbReference type="InterPro" id="IPR027417">
    <property type="entry name" value="P-loop_NTPase"/>
</dbReference>
<feature type="coiled-coil region" evidence="1">
    <location>
        <begin position="1649"/>
        <end position="1708"/>
    </location>
</feature>